<dbReference type="InterPro" id="IPR000059">
    <property type="entry name" value="NUDIX_hydrolase_NudL_CS"/>
</dbReference>
<evidence type="ECO:0000256" key="2">
    <source>
        <dbReference type="ARBA" id="ARBA00001946"/>
    </source>
</evidence>
<evidence type="ECO:0000256" key="5">
    <source>
        <dbReference type="ARBA" id="ARBA00022801"/>
    </source>
</evidence>
<dbReference type="EMBL" id="RDQO01000001">
    <property type="protein sequence ID" value="RMX08580.1"/>
    <property type="molecule type" value="Genomic_DNA"/>
</dbReference>
<keyword evidence="4" id="KW-0479">Metal-binding</keyword>
<dbReference type="GO" id="GO:0030145">
    <property type="term" value="F:manganese ion binding"/>
    <property type="evidence" value="ECO:0007669"/>
    <property type="project" value="InterPro"/>
</dbReference>
<dbReference type="Gene3D" id="3.90.79.10">
    <property type="entry name" value="Nucleoside Triphosphate Pyrophosphohydrolase"/>
    <property type="match status" value="1"/>
</dbReference>
<dbReference type="GO" id="GO:0010945">
    <property type="term" value="F:coenzyme A diphosphatase activity"/>
    <property type="evidence" value="ECO:0007669"/>
    <property type="project" value="InterPro"/>
</dbReference>
<dbReference type="AlphaFoldDB" id="A0A3M6QZZ3"/>
<evidence type="ECO:0000256" key="1">
    <source>
        <dbReference type="ARBA" id="ARBA00001936"/>
    </source>
</evidence>
<name>A0A3M6QZZ3_9BURK</name>
<dbReference type="PROSITE" id="PS01293">
    <property type="entry name" value="NUDIX_COA"/>
    <property type="match status" value="1"/>
</dbReference>
<sequence>MSEQSSDSSSRAHPSPLVLPVGFRPQDVPVVAVDDALPVVPGAEQTLAALRARFASRPVWTPEWVNESSAGAGMRITPVRAAVLVPIVGHAQPTVLLTQRAAALRKHSGQIAFPGGRIDPGDVSAEAAALREAQEEIGLAPRRVEVLGELPSYVTGSGFEVVPVVGLVPPGLALHANPGEVDDIFEVPLAYLLNPANHRHQRYRQGEVSREWLSMPYQDAAGGERYIWGATASILRNFYRFMQAPRPAAMPPLDSTMD</sequence>
<comment type="caution">
    <text evidence="9">The sequence shown here is derived from an EMBL/GenBank/DDBJ whole genome shotgun (WGS) entry which is preliminary data.</text>
</comment>
<evidence type="ECO:0000256" key="6">
    <source>
        <dbReference type="ARBA" id="ARBA00022842"/>
    </source>
</evidence>
<dbReference type="GO" id="GO:0000287">
    <property type="term" value="F:magnesium ion binding"/>
    <property type="evidence" value="ECO:0007669"/>
    <property type="project" value="InterPro"/>
</dbReference>
<dbReference type="InterPro" id="IPR015797">
    <property type="entry name" value="NUDIX_hydrolase-like_dom_sf"/>
</dbReference>
<dbReference type="Proteomes" id="UP000278006">
    <property type="component" value="Unassembled WGS sequence"/>
</dbReference>
<evidence type="ECO:0000256" key="7">
    <source>
        <dbReference type="ARBA" id="ARBA00023211"/>
    </source>
</evidence>
<keyword evidence="7" id="KW-0464">Manganese</keyword>
<dbReference type="OrthoDB" id="9802805at2"/>
<dbReference type="NCBIfam" id="NF007980">
    <property type="entry name" value="PRK10707.1"/>
    <property type="match status" value="1"/>
</dbReference>
<evidence type="ECO:0000313" key="10">
    <source>
        <dbReference type="Proteomes" id="UP000278006"/>
    </source>
</evidence>
<comment type="cofactor">
    <cofactor evidence="1">
        <name>Mn(2+)</name>
        <dbReference type="ChEBI" id="CHEBI:29035"/>
    </cofactor>
</comment>
<evidence type="ECO:0000313" key="9">
    <source>
        <dbReference type="EMBL" id="RMX08580.1"/>
    </source>
</evidence>
<dbReference type="SUPFAM" id="SSF55811">
    <property type="entry name" value="Nudix"/>
    <property type="match status" value="1"/>
</dbReference>
<gene>
    <name evidence="9" type="ORF">D8I35_05785</name>
</gene>
<protein>
    <submittedName>
        <fullName evidence="9">CoA pyrophosphatase</fullName>
    </submittedName>
</protein>
<evidence type="ECO:0000259" key="8">
    <source>
        <dbReference type="PROSITE" id="PS51462"/>
    </source>
</evidence>
<dbReference type="CDD" id="cd03426">
    <property type="entry name" value="NUDIX_CoAse_Nudt7"/>
    <property type="match status" value="1"/>
</dbReference>
<comment type="similarity">
    <text evidence="3">Belongs to the Nudix hydrolase family. PCD1 subfamily.</text>
</comment>
<dbReference type="PANTHER" id="PTHR12992">
    <property type="entry name" value="NUDIX HYDROLASE"/>
    <property type="match status" value="1"/>
</dbReference>
<reference evidence="9 10" key="1">
    <citation type="submission" date="2018-10" db="EMBL/GenBank/DDBJ databases">
        <title>Draft genome of Cortibacter populi DSM10536.</title>
        <authorList>
            <person name="Bernier A.-M."/>
            <person name="Bernard K."/>
        </authorList>
    </citation>
    <scope>NUCLEOTIDE SEQUENCE [LARGE SCALE GENOMIC DNA]</scope>
    <source>
        <strain evidence="9 10">DSM 105136</strain>
    </source>
</reference>
<dbReference type="PROSITE" id="PS51462">
    <property type="entry name" value="NUDIX"/>
    <property type="match status" value="1"/>
</dbReference>
<dbReference type="Pfam" id="PF00293">
    <property type="entry name" value="NUDIX"/>
    <property type="match status" value="1"/>
</dbReference>
<evidence type="ECO:0000256" key="3">
    <source>
        <dbReference type="ARBA" id="ARBA00006506"/>
    </source>
</evidence>
<accession>A0A3M6QZZ3</accession>
<keyword evidence="5" id="KW-0378">Hydrolase</keyword>
<proteinExistence type="inferred from homology"/>
<evidence type="ECO:0000256" key="4">
    <source>
        <dbReference type="ARBA" id="ARBA00022723"/>
    </source>
</evidence>
<dbReference type="RefSeq" id="WP_122226705.1">
    <property type="nucleotide sequence ID" value="NZ_RDQO01000001.1"/>
</dbReference>
<dbReference type="GO" id="GO:0009132">
    <property type="term" value="P:nucleoside diphosphate metabolic process"/>
    <property type="evidence" value="ECO:0007669"/>
    <property type="project" value="InterPro"/>
</dbReference>
<dbReference type="InterPro" id="IPR045121">
    <property type="entry name" value="CoAse"/>
</dbReference>
<feature type="domain" description="Nudix hydrolase" evidence="8">
    <location>
        <begin position="78"/>
        <end position="208"/>
    </location>
</feature>
<dbReference type="PANTHER" id="PTHR12992:SF11">
    <property type="entry name" value="MITOCHONDRIAL COENZYME A DIPHOSPHATASE NUDT8"/>
    <property type="match status" value="1"/>
</dbReference>
<keyword evidence="6" id="KW-0460">Magnesium</keyword>
<organism evidence="9 10">
    <name type="scientific">Corticibacter populi</name>
    <dbReference type="NCBI Taxonomy" id="1550736"/>
    <lineage>
        <taxon>Bacteria</taxon>
        <taxon>Pseudomonadati</taxon>
        <taxon>Pseudomonadota</taxon>
        <taxon>Betaproteobacteria</taxon>
        <taxon>Burkholderiales</taxon>
        <taxon>Comamonadaceae</taxon>
        <taxon>Corticibacter</taxon>
    </lineage>
</organism>
<comment type="cofactor">
    <cofactor evidence="2">
        <name>Mg(2+)</name>
        <dbReference type="ChEBI" id="CHEBI:18420"/>
    </cofactor>
</comment>
<keyword evidence="10" id="KW-1185">Reference proteome</keyword>
<dbReference type="InterPro" id="IPR000086">
    <property type="entry name" value="NUDIX_hydrolase_dom"/>
</dbReference>